<comment type="caution">
    <text evidence="2">The sequence shown here is derived from an EMBL/GenBank/DDBJ whole genome shotgun (WGS) entry which is preliminary data.</text>
</comment>
<dbReference type="Proteomes" id="UP001589813">
    <property type="component" value="Unassembled WGS sequence"/>
</dbReference>
<sequence>MALKITTSTTKGDLAKYAQEELGITLDKDAMQRDDMIAAIREEESAQGIEGATDEPTKTAVSASTPKEAPVQVDDYTKIRAVIVIADLPSNDGGETPPDTHIEAGCNGTFYQLKTGVELEVPYGVYDILNNMRQTKYFSDKDPQTGQQRTSSRESLRYPFQLVRLIKPE</sequence>
<organism evidence="2 3">
    <name type="scientific">Rheinheimera tilapiae</name>
    <dbReference type="NCBI Taxonomy" id="875043"/>
    <lineage>
        <taxon>Bacteria</taxon>
        <taxon>Pseudomonadati</taxon>
        <taxon>Pseudomonadota</taxon>
        <taxon>Gammaproteobacteria</taxon>
        <taxon>Chromatiales</taxon>
        <taxon>Chromatiaceae</taxon>
        <taxon>Rheinheimera</taxon>
    </lineage>
</organism>
<keyword evidence="3" id="KW-1185">Reference proteome</keyword>
<evidence type="ECO:0000313" key="3">
    <source>
        <dbReference type="Proteomes" id="UP001589813"/>
    </source>
</evidence>
<dbReference type="EMBL" id="JBHLXP010000001">
    <property type="protein sequence ID" value="MFC0047795.1"/>
    <property type="molecule type" value="Genomic_DNA"/>
</dbReference>
<accession>A0ABV6BA97</accession>
<proteinExistence type="predicted"/>
<gene>
    <name evidence="2" type="ORF">ACFFJP_05805</name>
</gene>
<feature type="region of interest" description="Disordered" evidence="1">
    <location>
        <begin position="44"/>
        <end position="68"/>
    </location>
</feature>
<protein>
    <submittedName>
        <fullName evidence="2">Uncharacterized protein</fullName>
    </submittedName>
</protein>
<name>A0ABV6BA97_9GAMM</name>
<dbReference type="RefSeq" id="WP_377241379.1">
    <property type="nucleotide sequence ID" value="NZ_JBHLXP010000001.1"/>
</dbReference>
<evidence type="ECO:0000313" key="2">
    <source>
        <dbReference type="EMBL" id="MFC0047795.1"/>
    </source>
</evidence>
<evidence type="ECO:0000256" key="1">
    <source>
        <dbReference type="SAM" id="MobiDB-lite"/>
    </source>
</evidence>
<reference evidence="2 3" key="1">
    <citation type="submission" date="2024-09" db="EMBL/GenBank/DDBJ databases">
        <authorList>
            <person name="Sun Q."/>
            <person name="Mori K."/>
        </authorList>
    </citation>
    <scope>NUCLEOTIDE SEQUENCE [LARGE SCALE GENOMIC DNA]</scope>
    <source>
        <strain evidence="2 3">KCTC 23315</strain>
    </source>
</reference>